<gene>
    <name evidence="12" type="ORF">Thini_3048</name>
</gene>
<dbReference type="AlphaFoldDB" id="A0A656HHQ4"/>
<keyword evidence="7 10" id="KW-0408">Iron</keyword>
<dbReference type="SMART" id="SM00729">
    <property type="entry name" value="Elp3"/>
    <property type="match status" value="1"/>
</dbReference>
<dbReference type="InterPro" id="IPR034505">
    <property type="entry name" value="Coproporphyrinogen-III_oxidase"/>
</dbReference>
<dbReference type="OrthoDB" id="9808022at2"/>
<evidence type="ECO:0000256" key="5">
    <source>
        <dbReference type="ARBA" id="ARBA00022691"/>
    </source>
</evidence>
<dbReference type="GO" id="GO:0051539">
    <property type="term" value="F:4 iron, 4 sulfur cluster binding"/>
    <property type="evidence" value="ECO:0007669"/>
    <property type="project" value="UniProtKB-UniRule"/>
</dbReference>
<dbReference type="CDD" id="cd01335">
    <property type="entry name" value="Radical_SAM"/>
    <property type="match status" value="1"/>
</dbReference>
<dbReference type="Gene3D" id="3.20.20.70">
    <property type="entry name" value="Aldolase class I"/>
    <property type="match status" value="1"/>
</dbReference>
<keyword evidence="9 10" id="KW-0143">Chaperone</keyword>
<feature type="domain" description="Radical SAM core" evidence="11">
    <location>
        <begin position="1"/>
        <end position="233"/>
    </location>
</feature>
<dbReference type="PANTHER" id="PTHR13932:SF5">
    <property type="entry name" value="RADICAL S-ADENOSYL METHIONINE DOMAIN-CONTAINING PROTEIN 1, MITOCHONDRIAL"/>
    <property type="match status" value="1"/>
</dbReference>
<accession>A0A656HHQ4</accession>
<dbReference type="InterPro" id="IPR058240">
    <property type="entry name" value="rSAM_sf"/>
</dbReference>
<dbReference type="GO" id="GO:0004109">
    <property type="term" value="F:coproporphyrinogen oxidase activity"/>
    <property type="evidence" value="ECO:0007669"/>
    <property type="project" value="InterPro"/>
</dbReference>
<dbReference type="SFLD" id="SFLDS00029">
    <property type="entry name" value="Radical_SAM"/>
    <property type="match status" value="1"/>
</dbReference>
<keyword evidence="10" id="KW-0963">Cytoplasm</keyword>
<dbReference type="InterPro" id="IPR006638">
    <property type="entry name" value="Elp3/MiaA/NifB-like_rSAM"/>
</dbReference>
<dbReference type="EMBL" id="JH651384">
    <property type="protein sequence ID" value="EIJ35574.1"/>
    <property type="molecule type" value="Genomic_DNA"/>
</dbReference>
<organism evidence="12 13">
    <name type="scientific">Thiothrix nivea (strain ATCC 35100 / DSM 5205 / JP2)</name>
    <dbReference type="NCBI Taxonomy" id="870187"/>
    <lineage>
        <taxon>Bacteria</taxon>
        <taxon>Pseudomonadati</taxon>
        <taxon>Pseudomonadota</taxon>
        <taxon>Gammaproteobacteria</taxon>
        <taxon>Thiotrichales</taxon>
        <taxon>Thiotrichaceae</taxon>
        <taxon>Thiothrix</taxon>
    </lineage>
</organism>
<dbReference type="Proteomes" id="UP000005317">
    <property type="component" value="Unassembled WGS sequence"/>
</dbReference>
<keyword evidence="12" id="KW-0560">Oxidoreductase</keyword>
<reference evidence="13" key="1">
    <citation type="journal article" date="2011" name="Stand. Genomic Sci.">
        <title>Genome sequence of the filamentous, gliding Thiothrix nivea neotype strain (JP2(T)).</title>
        <authorList>
            <person name="Lapidus A."/>
            <person name="Nolan M."/>
            <person name="Lucas S."/>
            <person name="Glavina Del Rio T."/>
            <person name="Tice H."/>
            <person name="Cheng J.F."/>
            <person name="Tapia R."/>
            <person name="Han C."/>
            <person name="Goodwin L."/>
            <person name="Pitluck S."/>
            <person name="Liolios K."/>
            <person name="Pagani I."/>
            <person name="Ivanova N."/>
            <person name="Huntemann M."/>
            <person name="Mavromatis K."/>
            <person name="Mikhailova N."/>
            <person name="Pati A."/>
            <person name="Chen A."/>
            <person name="Palaniappan K."/>
            <person name="Land M."/>
            <person name="Brambilla E.M."/>
            <person name="Rohde M."/>
            <person name="Abt B."/>
            <person name="Verbarg S."/>
            <person name="Goker M."/>
            <person name="Bristow J."/>
            <person name="Eisen J.A."/>
            <person name="Markowitz V."/>
            <person name="Hugenholtz P."/>
            <person name="Kyrpides N.C."/>
            <person name="Klenk H.P."/>
            <person name="Woyke T."/>
        </authorList>
    </citation>
    <scope>NUCLEOTIDE SEQUENCE [LARGE SCALE GENOMIC DNA]</scope>
    <source>
        <strain evidence="13">ATCC 35100 / DSM 5205 / JP2</strain>
    </source>
</reference>
<dbReference type="InterPro" id="IPR007197">
    <property type="entry name" value="rSAM"/>
</dbReference>
<evidence type="ECO:0000256" key="1">
    <source>
        <dbReference type="ARBA" id="ARBA00001966"/>
    </source>
</evidence>
<dbReference type="NCBIfam" id="TIGR00539">
    <property type="entry name" value="hemN_rel"/>
    <property type="match status" value="1"/>
</dbReference>
<keyword evidence="13" id="KW-1185">Reference proteome</keyword>
<dbReference type="GO" id="GO:0046872">
    <property type="term" value="F:metal ion binding"/>
    <property type="evidence" value="ECO:0007669"/>
    <property type="project" value="UniProtKB-UniRule"/>
</dbReference>
<evidence type="ECO:0000256" key="6">
    <source>
        <dbReference type="ARBA" id="ARBA00022723"/>
    </source>
</evidence>
<dbReference type="GO" id="GO:0005737">
    <property type="term" value="C:cytoplasm"/>
    <property type="evidence" value="ECO:0007669"/>
    <property type="project" value="UniProtKB-SubCell"/>
</dbReference>
<evidence type="ECO:0000313" key="13">
    <source>
        <dbReference type="Proteomes" id="UP000005317"/>
    </source>
</evidence>
<evidence type="ECO:0000256" key="3">
    <source>
        <dbReference type="ARBA" id="ARBA00017228"/>
    </source>
</evidence>
<dbReference type="InterPro" id="IPR004559">
    <property type="entry name" value="HemW-like"/>
</dbReference>
<dbReference type="SFLD" id="SFLDG01065">
    <property type="entry name" value="anaerobic_coproporphyrinogen-I"/>
    <property type="match status" value="1"/>
</dbReference>
<keyword evidence="4 10" id="KW-0349">Heme</keyword>
<comment type="similarity">
    <text evidence="2">Belongs to the anaerobic coproporphyrinogen-III oxidase family. HemW subfamily.</text>
</comment>
<evidence type="ECO:0000256" key="9">
    <source>
        <dbReference type="ARBA" id="ARBA00023186"/>
    </source>
</evidence>
<evidence type="ECO:0000256" key="2">
    <source>
        <dbReference type="ARBA" id="ARBA00006100"/>
    </source>
</evidence>
<evidence type="ECO:0000259" key="11">
    <source>
        <dbReference type="PROSITE" id="PS51918"/>
    </source>
</evidence>
<evidence type="ECO:0000256" key="10">
    <source>
        <dbReference type="RuleBase" id="RU364116"/>
    </source>
</evidence>
<keyword evidence="10" id="KW-0004">4Fe-4S</keyword>
<evidence type="ECO:0000256" key="7">
    <source>
        <dbReference type="ARBA" id="ARBA00023004"/>
    </source>
</evidence>
<dbReference type="SFLD" id="SFLDF00562">
    <property type="entry name" value="HemN-like__clustered_with_heat"/>
    <property type="match status" value="1"/>
</dbReference>
<keyword evidence="6 10" id="KW-0479">Metal-binding</keyword>
<sequence length="382" mass="43321">MTHIPLSLYIHIPWCIRKCPYCDFNSHNAPQGLPEKAYIQALLTDLASELPHIWGRRLESIFIGGGTPSLFSAESIDALLNGIRALLPFRPNIEVTMEANPGTFEQDKFRGFREAGINRLSVGIQSFNQQHLQALGRVHNREEALRAADIARTAGFNNFNLDLMFGLPQQTLEEAMQDLQQAVELQPTHLSWYQLTLEPNTLFYKQPPSLPDDDLTAEMQFSGQQFIKSSCYDQYEVSAYARPGFQCRHNRNYWEFGDYVAIGAGAHGKITHPVEASVIRYHKYRQPAEYMQQAIQGKARSGEQVLTPADLSFEFMLNALRLREGFAPSLFTERTGLSVQHLQAGLDQAAQRGLLDFNGELIRPTETGWQFLNEVIQLFLED</sequence>
<protein>
    <recommendedName>
        <fullName evidence="3 10">Heme chaperone HemW</fullName>
    </recommendedName>
</protein>
<dbReference type="SFLD" id="SFLDF00288">
    <property type="entry name" value="HemN-like__clustered_with_nucl"/>
    <property type="match status" value="1"/>
</dbReference>
<dbReference type="GO" id="GO:0006779">
    <property type="term" value="P:porphyrin-containing compound biosynthetic process"/>
    <property type="evidence" value="ECO:0007669"/>
    <property type="project" value="InterPro"/>
</dbReference>
<evidence type="ECO:0000313" key="12">
    <source>
        <dbReference type="EMBL" id="EIJ35574.1"/>
    </source>
</evidence>
<dbReference type="PANTHER" id="PTHR13932">
    <property type="entry name" value="COPROPORPHYRINIGEN III OXIDASE"/>
    <property type="match status" value="1"/>
</dbReference>
<comment type="subcellular location">
    <subcellularLocation>
        <location evidence="10">Cytoplasm</location>
    </subcellularLocation>
</comment>
<keyword evidence="5 10" id="KW-0949">S-adenosyl-L-methionine</keyword>
<proteinExistence type="inferred from homology"/>
<dbReference type="Pfam" id="PF06969">
    <property type="entry name" value="HemN_C"/>
    <property type="match status" value="1"/>
</dbReference>
<dbReference type="InterPro" id="IPR010723">
    <property type="entry name" value="HemN_C"/>
</dbReference>
<dbReference type="InterPro" id="IPR013785">
    <property type="entry name" value="Aldolase_TIM"/>
</dbReference>
<evidence type="ECO:0000256" key="4">
    <source>
        <dbReference type="ARBA" id="ARBA00022617"/>
    </source>
</evidence>
<dbReference type="PROSITE" id="PS51918">
    <property type="entry name" value="RADICAL_SAM"/>
    <property type="match status" value="1"/>
</dbReference>
<comment type="function">
    <text evidence="10">Probably acts as a heme chaperone, transferring heme to an unknown acceptor. Binds one molecule of heme per monomer, possibly covalently. Binds 1 [4Fe-4S] cluster. The cluster is coordinated with 3 cysteines and an exchangeable S-adenosyl-L-methionine.</text>
</comment>
<evidence type="ECO:0000256" key="8">
    <source>
        <dbReference type="ARBA" id="ARBA00023014"/>
    </source>
</evidence>
<name>A0A656HHQ4_THINJ</name>
<dbReference type="Pfam" id="PF04055">
    <property type="entry name" value="Radical_SAM"/>
    <property type="match status" value="1"/>
</dbReference>
<dbReference type="SUPFAM" id="SSF102114">
    <property type="entry name" value="Radical SAM enzymes"/>
    <property type="match status" value="1"/>
</dbReference>
<dbReference type="RefSeq" id="WP_002709474.1">
    <property type="nucleotide sequence ID" value="NZ_JH651384.1"/>
</dbReference>
<comment type="cofactor">
    <cofactor evidence="1">
        <name>[4Fe-4S] cluster</name>
        <dbReference type="ChEBI" id="CHEBI:49883"/>
    </cofactor>
</comment>
<keyword evidence="8 10" id="KW-0411">Iron-sulfur</keyword>